<evidence type="ECO:0000313" key="11">
    <source>
        <dbReference type="Proteomes" id="UP000054316"/>
    </source>
</evidence>
<dbReference type="GO" id="GO:1901678">
    <property type="term" value="P:iron coordination entity transport"/>
    <property type="evidence" value="ECO:0007669"/>
    <property type="project" value="UniProtKB-ARBA"/>
</dbReference>
<evidence type="ECO:0000256" key="2">
    <source>
        <dbReference type="ARBA" id="ARBA00008814"/>
    </source>
</evidence>
<dbReference type="EMBL" id="AAXMUW010000035">
    <property type="protein sequence ID" value="EGQ9136728.1"/>
    <property type="molecule type" value="Genomic_DNA"/>
</dbReference>
<dbReference type="RefSeq" id="WP_005377718.1">
    <property type="nucleotide sequence ID" value="NZ_CP014045.1"/>
</dbReference>
<sequence>MSSTNTRLKHFSFALSLSALLVSSFQALADASPRVMSVDWTQTETMLALGVVPVGVAQGQDYDAWVKSPPLPPQTKDVGLRTQPNIERIYELRPDRIFIAPYFSSMKHRLVDIAPVTTIDLYESGITDWSVLTSFTRRFGEELGREAEAEALIQQYEKRLSLLKQRINKGQPPLLMIQFMDTKHVRVFGQNSLYSQAIEKIGLSNAWNEKTNSWGFSLVGIDKLAGIKAQIVIVEPLPYGGAEQLSQDPFWQYVVQQSGEKVMQVAPVWSFGSMPSALRFAELVTASKVEELTQ</sequence>
<keyword evidence="5 6" id="KW-0732">Signal</keyword>
<organism evidence="8">
    <name type="scientific">Vibrio alginolyticus</name>
    <dbReference type="NCBI Taxonomy" id="663"/>
    <lineage>
        <taxon>Bacteria</taxon>
        <taxon>Pseudomonadati</taxon>
        <taxon>Pseudomonadota</taxon>
        <taxon>Gammaproteobacteria</taxon>
        <taxon>Vibrionales</taxon>
        <taxon>Vibrionaceae</taxon>
        <taxon>Vibrio</taxon>
    </lineage>
</organism>
<dbReference type="Pfam" id="PF01497">
    <property type="entry name" value="Peripla_BP_2"/>
    <property type="match status" value="1"/>
</dbReference>
<name>A0A1W6U5Q9_VIBAL</name>
<dbReference type="PANTHER" id="PTHR30532:SF1">
    <property type="entry name" value="IRON(3+)-HYDROXAMATE-BINDING PROTEIN FHUD"/>
    <property type="match status" value="1"/>
</dbReference>
<dbReference type="EMBL" id="CP017902">
    <property type="protein sequence ID" value="ARP18335.1"/>
    <property type="molecule type" value="Genomic_DNA"/>
</dbReference>
<dbReference type="CDD" id="cd01146">
    <property type="entry name" value="FhuD"/>
    <property type="match status" value="1"/>
</dbReference>
<keyword evidence="4" id="KW-0408">Iron</keyword>
<evidence type="ECO:0000256" key="5">
    <source>
        <dbReference type="ARBA" id="ARBA00022729"/>
    </source>
</evidence>
<dbReference type="PROSITE" id="PS50983">
    <property type="entry name" value="FE_B12_PBP"/>
    <property type="match status" value="1"/>
</dbReference>
<dbReference type="PRINTS" id="PR01715">
    <property type="entry name" value="FERRIBNDNGPP"/>
</dbReference>
<dbReference type="AlphaFoldDB" id="A0A1W6U5Q9"/>
<reference evidence="8" key="1">
    <citation type="submission" date="2016-10" db="EMBL/GenBank/DDBJ databases">
        <title>The High Quality Genome of Vibrio alginolyticus K01M1.</title>
        <authorList>
            <person name="Wendling C."/>
            <person name="Chibani C.M."/>
            <person name="Hertel R."/>
            <person name="Sproer C."/>
            <person name="Bunk B."/>
            <person name="Overmann J."/>
            <person name="Roth O."/>
            <person name="Liesegang H."/>
        </authorList>
    </citation>
    <scope>NUCLEOTIDE SEQUENCE</scope>
    <source>
        <strain evidence="8">K05K4</strain>
    </source>
</reference>
<comment type="similarity">
    <text evidence="2">Belongs to the bacterial solute-binding protein 8 family.</text>
</comment>
<feature type="chain" id="PRO_5014548407" evidence="6">
    <location>
        <begin position="30"/>
        <end position="294"/>
    </location>
</feature>
<evidence type="ECO:0000259" key="7">
    <source>
        <dbReference type="PROSITE" id="PS50983"/>
    </source>
</evidence>
<proteinExistence type="inferred from homology"/>
<dbReference type="Proteomes" id="UP000714625">
    <property type="component" value="Unassembled WGS sequence"/>
</dbReference>
<gene>
    <name evidence="8" type="primary">fhuD_1</name>
    <name evidence="10" type="ORF">AL553_010200</name>
    <name evidence="9" type="ORF">GHY86_16465</name>
    <name evidence="8" type="ORF">K05K4_14990</name>
</gene>
<dbReference type="InterPro" id="IPR002491">
    <property type="entry name" value="ABC_transptr_periplasmic_BD"/>
</dbReference>
<keyword evidence="4" id="KW-0406">Ion transport</keyword>
<feature type="signal peptide" evidence="6">
    <location>
        <begin position="1"/>
        <end position="29"/>
    </location>
</feature>
<evidence type="ECO:0000256" key="6">
    <source>
        <dbReference type="SAM" id="SignalP"/>
    </source>
</evidence>
<dbReference type="GO" id="GO:0030288">
    <property type="term" value="C:outer membrane-bounded periplasmic space"/>
    <property type="evidence" value="ECO:0007669"/>
    <property type="project" value="TreeGrafter"/>
</dbReference>
<comment type="subcellular location">
    <subcellularLocation>
        <location evidence="1">Cell envelope</location>
    </subcellularLocation>
</comment>
<evidence type="ECO:0000313" key="8">
    <source>
        <dbReference type="EMBL" id="ARP18335.1"/>
    </source>
</evidence>
<dbReference type="Proteomes" id="UP000054316">
    <property type="component" value="Unassembled WGS sequence"/>
</dbReference>
<dbReference type="PANTHER" id="PTHR30532">
    <property type="entry name" value="IRON III DICITRATE-BINDING PERIPLASMIC PROTEIN"/>
    <property type="match status" value="1"/>
</dbReference>
<evidence type="ECO:0000313" key="10">
    <source>
        <dbReference type="EMBL" id="PNP26800.1"/>
    </source>
</evidence>
<reference evidence="10 11" key="2">
    <citation type="submission" date="2017-12" db="EMBL/GenBank/DDBJ databases">
        <title>FDA dAtabase for Regulatory Grade micrObial Sequences (FDA-ARGOS): Supporting development and validation of Infectious Disease Dx tests.</title>
        <authorList>
            <person name="Hoffmann M."/>
            <person name="Allard M."/>
            <person name="Evans P."/>
            <person name="Brown E."/>
            <person name="Tallon L.J."/>
            <person name="Sadzewicz L."/>
            <person name="Sengamalay N."/>
            <person name="Ott S."/>
            <person name="Godinez A."/>
            <person name="Nagaraj S."/>
            <person name="Vavikolanu K."/>
            <person name="Aluvathingal J."/>
            <person name="Nadendla S."/>
            <person name="Hobson J."/>
            <person name="Sichtig H."/>
        </authorList>
    </citation>
    <scope>NUCLEOTIDE SEQUENCE [LARGE SCALE GENOMIC DNA]</scope>
    <source>
        <strain evidence="11">ATCC 17749</strain>
        <strain evidence="10">FDAARGOS_97</strain>
    </source>
</reference>
<evidence type="ECO:0000256" key="3">
    <source>
        <dbReference type="ARBA" id="ARBA00022448"/>
    </source>
</evidence>
<dbReference type="EMBL" id="LOSN02000001">
    <property type="protein sequence ID" value="PNP26800.1"/>
    <property type="molecule type" value="Genomic_DNA"/>
</dbReference>
<evidence type="ECO:0000256" key="4">
    <source>
        <dbReference type="ARBA" id="ARBA00022496"/>
    </source>
</evidence>
<dbReference type="Gene3D" id="3.40.50.1980">
    <property type="entry name" value="Nitrogenase molybdenum iron protein domain"/>
    <property type="match status" value="2"/>
</dbReference>
<accession>A0A1W6U5Q9</accession>
<reference evidence="9" key="3">
    <citation type="submission" date="2019-11" db="EMBL/GenBank/DDBJ databases">
        <authorList>
            <consortium name="PulseNet: The National Subtyping Network for Foodborne Disease Surveillance"/>
            <person name="Tarr C.L."/>
            <person name="Trees E."/>
            <person name="Katz L.S."/>
            <person name="Carleton-Romer H.A."/>
            <person name="Stroika S."/>
            <person name="Kucerova Z."/>
            <person name="Roache K.F."/>
            <person name="Sabol A.L."/>
            <person name="Besser J."/>
            <person name="Gerner-Smidt P."/>
        </authorList>
    </citation>
    <scope>NUCLEOTIDE SEQUENCE</scope>
    <source>
        <strain evidence="9">PNUSAV001129</strain>
    </source>
</reference>
<keyword evidence="3" id="KW-0813">Transport</keyword>
<keyword evidence="11" id="KW-1185">Reference proteome</keyword>
<feature type="domain" description="Fe/B12 periplasmic-binding" evidence="7">
    <location>
        <begin position="34"/>
        <end position="294"/>
    </location>
</feature>
<protein>
    <submittedName>
        <fullName evidence="8">Iron(3+)-hydroxamate-binding protein FhuD</fullName>
    </submittedName>
    <submittedName>
        <fullName evidence="9">Iron-siderophore ABC transporter substrate-binding protein</fullName>
    </submittedName>
</protein>
<dbReference type="SUPFAM" id="SSF53807">
    <property type="entry name" value="Helical backbone' metal receptor"/>
    <property type="match status" value="1"/>
</dbReference>
<dbReference type="InterPro" id="IPR051313">
    <property type="entry name" value="Bact_iron-sidero_bind"/>
</dbReference>
<keyword evidence="4" id="KW-0410">Iron transport</keyword>
<evidence type="ECO:0000313" key="9">
    <source>
        <dbReference type="EMBL" id="EGQ9136728.1"/>
    </source>
</evidence>
<evidence type="ECO:0000256" key="1">
    <source>
        <dbReference type="ARBA" id="ARBA00004196"/>
    </source>
</evidence>